<reference evidence="7" key="1">
    <citation type="submission" date="2020-08" db="EMBL/GenBank/DDBJ databases">
        <title>Genomic Encyclopedia of Type Strains, Phase IV (KMG-V): Genome sequencing to study the core and pangenomes of soil and plant-associated prokaryotes.</title>
        <authorList>
            <person name="Whitman W."/>
        </authorList>
    </citation>
    <scope>NUCLEOTIDE SEQUENCE [LARGE SCALE GENOMIC DNA]</scope>
    <source>
        <strain evidence="7">M8UP27</strain>
    </source>
</reference>
<comment type="caution">
    <text evidence="7">The sequence shown here is derived from an EMBL/GenBank/DDBJ whole genome shotgun (WGS) entry which is preliminary data.</text>
</comment>
<dbReference type="GO" id="GO:0005524">
    <property type="term" value="F:ATP binding"/>
    <property type="evidence" value="ECO:0007669"/>
    <property type="project" value="UniProtKB-KW"/>
</dbReference>
<dbReference type="AlphaFoldDB" id="A0A7W8IGE2"/>
<dbReference type="GO" id="GO:0006281">
    <property type="term" value="P:DNA repair"/>
    <property type="evidence" value="ECO:0007669"/>
    <property type="project" value="InterPro"/>
</dbReference>
<dbReference type="PANTHER" id="PTHR45900">
    <property type="entry name" value="RECA"/>
    <property type="match status" value="1"/>
</dbReference>
<keyword evidence="4" id="KW-0067">ATP-binding</keyword>
<dbReference type="GO" id="GO:0003697">
    <property type="term" value="F:single-stranded DNA binding"/>
    <property type="evidence" value="ECO:0007669"/>
    <property type="project" value="InterPro"/>
</dbReference>
<dbReference type="PROSITE" id="PS50162">
    <property type="entry name" value="RECA_2"/>
    <property type="match status" value="1"/>
</dbReference>
<evidence type="ECO:0000259" key="6">
    <source>
        <dbReference type="PROSITE" id="PS50162"/>
    </source>
</evidence>
<dbReference type="SUPFAM" id="SSF52540">
    <property type="entry name" value="P-loop containing nucleoside triphosphate hydrolases"/>
    <property type="match status" value="1"/>
</dbReference>
<dbReference type="GO" id="GO:0006310">
    <property type="term" value="P:DNA recombination"/>
    <property type="evidence" value="ECO:0007669"/>
    <property type="project" value="UniProtKB-KW"/>
</dbReference>
<feature type="domain" description="RecA family profile 1" evidence="6">
    <location>
        <begin position="30"/>
        <end position="95"/>
    </location>
</feature>
<dbReference type="GO" id="GO:0140664">
    <property type="term" value="F:ATP-dependent DNA damage sensor activity"/>
    <property type="evidence" value="ECO:0007669"/>
    <property type="project" value="InterPro"/>
</dbReference>
<evidence type="ECO:0000256" key="2">
    <source>
        <dbReference type="ARBA" id="ARBA00015553"/>
    </source>
</evidence>
<sequence length="259" mass="28051">MGLAAAIRVQVEATLAQRVPAALTLKIKQAPELFSTGIAEVDAMLGGGIPRSSITEVSGASSTGKTSFALSAVASITQLGNACAWVDISDALSPEATAAAGVELRRLLWLRMSAERGKKVKVTDKPWSRLEQGLKATDLLLQTGGFGAIVLDMSDVLPQHARRIPLGTWYRFRLAAEHARTALIFLTQSPCASSCATLALRCEPAAAIPFSSSGETPLFERQQYEFARERNRNEGSPFLQRKPTQRVCWPAETLWSRVR</sequence>
<organism evidence="7 8">
    <name type="scientific">Tunturiibacter empetritectus</name>
    <dbReference type="NCBI Taxonomy" id="3069691"/>
    <lineage>
        <taxon>Bacteria</taxon>
        <taxon>Pseudomonadati</taxon>
        <taxon>Acidobacteriota</taxon>
        <taxon>Terriglobia</taxon>
        <taxon>Terriglobales</taxon>
        <taxon>Acidobacteriaceae</taxon>
        <taxon>Tunturiibacter</taxon>
    </lineage>
</organism>
<dbReference type="Pfam" id="PF00154">
    <property type="entry name" value="RecA_N"/>
    <property type="match status" value="1"/>
</dbReference>
<evidence type="ECO:0000256" key="3">
    <source>
        <dbReference type="ARBA" id="ARBA00022741"/>
    </source>
</evidence>
<dbReference type="InterPro" id="IPR020588">
    <property type="entry name" value="RecA_ATP-bd"/>
</dbReference>
<evidence type="ECO:0000256" key="5">
    <source>
        <dbReference type="ARBA" id="ARBA00023172"/>
    </source>
</evidence>
<evidence type="ECO:0000313" key="8">
    <source>
        <dbReference type="Proteomes" id="UP000568106"/>
    </source>
</evidence>
<proteinExistence type="inferred from homology"/>
<dbReference type="Proteomes" id="UP000568106">
    <property type="component" value="Unassembled WGS sequence"/>
</dbReference>
<keyword evidence="3" id="KW-0547">Nucleotide-binding</keyword>
<keyword evidence="5" id="KW-0233">DNA recombination</keyword>
<dbReference type="InterPro" id="IPR049428">
    <property type="entry name" value="RecA-like_N"/>
</dbReference>
<evidence type="ECO:0000313" key="7">
    <source>
        <dbReference type="EMBL" id="MBB5316655.1"/>
    </source>
</evidence>
<accession>A0A7W8IGE2</accession>
<name>A0A7W8IGE2_9BACT</name>
<dbReference type="Gene3D" id="3.40.50.300">
    <property type="entry name" value="P-loop containing nucleotide triphosphate hydrolases"/>
    <property type="match status" value="1"/>
</dbReference>
<dbReference type="EMBL" id="JACHDY010000002">
    <property type="protein sequence ID" value="MBB5316655.1"/>
    <property type="molecule type" value="Genomic_DNA"/>
</dbReference>
<evidence type="ECO:0000256" key="4">
    <source>
        <dbReference type="ARBA" id="ARBA00022840"/>
    </source>
</evidence>
<dbReference type="PANTHER" id="PTHR45900:SF1">
    <property type="entry name" value="MITOCHONDRIAL DNA REPAIR PROTEIN RECA HOMOLOG-RELATED"/>
    <property type="match status" value="1"/>
</dbReference>
<evidence type="ECO:0000256" key="1">
    <source>
        <dbReference type="ARBA" id="ARBA00009391"/>
    </source>
</evidence>
<comment type="similarity">
    <text evidence="1">Belongs to the RecA family.</text>
</comment>
<dbReference type="InterPro" id="IPR013765">
    <property type="entry name" value="DNA_recomb/repair_RecA"/>
</dbReference>
<gene>
    <name evidence="7" type="ORF">HDF09_001324</name>
</gene>
<keyword evidence="8" id="KW-1185">Reference proteome</keyword>
<protein>
    <recommendedName>
        <fullName evidence="2">Protein RecA</fullName>
    </recommendedName>
</protein>
<dbReference type="InterPro" id="IPR027417">
    <property type="entry name" value="P-loop_NTPase"/>
</dbReference>